<dbReference type="PANTHER" id="PTHR34475">
    <property type="match status" value="1"/>
</dbReference>
<protein>
    <submittedName>
        <fullName evidence="4">Cytoskeleton protein rodZ</fullName>
    </submittedName>
</protein>
<dbReference type="AlphaFoldDB" id="A0AAX2J4L5"/>
<organism evidence="4 5">
    <name type="scientific">Kingella kingae</name>
    <dbReference type="NCBI Taxonomy" id="504"/>
    <lineage>
        <taxon>Bacteria</taxon>
        <taxon>Pseudomonadati</taxon>
        <taxon>Pseudomonadota</taxon>
        <taxon>Betaproteobacteria</taxon>
        <taxon>Neisseriales</taxon>
        <taxon>Neisseriaceae</taxon>
        <taxon>Kingella</taxon>
    </lineage>
</organism>
<dbReference type="EMBL" id="LS483426">
    <property type="protein sequence ID" value="SQH25052.1"/>
    <property type="molecule type" value="Genomic_DNA"/>
</dbReference>
<gene>
    <name evidence="4" type="primary">rodZ</name>
    <name evidence="4" type="ORF">NCTC10529_01247</name>
</gene>
<dbReference type="InterPro" id="IPR010982">
    <property type="entry name" value="Lambda_DNA-bd_dom_sf"/>
</dbReference>
<dbReference type="PANTHER" id="PTHR34475:SF1">
    <property type="entry name" value="CYTOSKELETON PROTEIN RODZ"/>
    <property type="match status" value="1"/>
</dbReference>
<dbReference type="PROSITE" id="PS50943">
    <property type="entry name" value="HTH_CROC1"/>
    <property type="match status" value="1"/>
</dbReference>
<evidence type="ECO:0000256" key="1">
    <source>
        <dbReference type="SAM" id="MobiDB-lite"/>
    </source>
</evidence>
<dbReference type="RefSeq" id="WP_003785961.1">
    <property type="nucleotide sequence ID" value="NZ_CP091518.1"/>
</dbReference>
<name>A0AAX2J4L5_KINKI</name>
<dbReference type="Pfam" id="PF13413">
    <property type="entry name" value="HTH_25"/>
    <property type="match status" value="1"/>
</dbReference>
<keyword evidence="2" id="KW-0812">Transmembrane</keyword>
<dbReference type="SMART" id="SM00530">
    <property type="entry name" value="HTH_XRE"/>
    <property type="match status" value="1"/>
</dbReference>
<feature type="domain" description="HTH cro/C1-type" evidence="3">
    <location>
        <begin position="20"/>
        <end position="53"/>
    </location>
</feature>
<feature type="transmembrane region" description="Helical" evidence="2">
    <location>
        <begin position="113"/>
        <end position="133"/>
    </location>
</feature>
<sequence length="288" mass="31079">MTKQETQNSMTTPQELGAKLRQHREKKGLSVGEVSERLKLPARQIDALENGEYVNLPEPVFVRGFLRSYGRFLDVEEETLNAALSHISPQDKVQHAGQSKFNLGNDATPKKSFPFWIVGLLLAAGLGYGVYMWQAKSQQEHEKQEAETSVLSASSVATASVPSLNTSNVIVKPMTASDMQIVTASSVAQSASAPVAAIAGELVINARYRTMLTVTNVQGEVLINQIVPARSEYRFSNGAPFEVRLGYASGTTVTFNGESFNVEAAKRGKSATFTVGDKPLNSGASVPQ</sequence>
<dbReference type="Pfam" id="PF13464">
    <property type="entry name" value="RodZ_C"/>
    <property type="match status" value="1"/>
</dbReference>
<dbReference type="SUPFAM" id="SSF47413">
    <property type="entry name" value="lambda repressor-like DNA-binding domains"/>
    <property type="match status" value="1"/>
</dbReference>
<keyword evidence="2" id="KW-0472">Membrane</keyword>
<evidence type="ECO:0000259" key="3">
    <source>
        <dbReference type="PROSITE" id="PS50943"/>
    </source>
</evidence>
<dbReference type="GO" id="GO:0003677">
    <property type="term" value="F:DNA binding"/>
    <property type="evidence" value="ECO:0007669"/>
    <property type="project" value="InterPro"/>
</dbReference>
<feature type="region of interest" description="Disordered" evidence="1">
    <location>
        <begin position="1"/>
        <end position="27"/>
    </location>
</feature>
<evidence type="ECO:0000256" key="2">
    <source>
        <dbReference type="SAM" id="Phobius"/>
    </source>
</evidence>
<accession>A0AAX2J4L5</accession>
<dbReference type="InterPro" id="IPR025194">
    <property type="entry name" value="RodZ-like_C"/>
</dbReference>
<dbReference type="GeneID" id="93262534"/>
<evidence type="ECO:0000313" key="5">
    <source>
        <dbReference type="Proteomes" id="UP000248598"/>
    </source>
</evidence>
<feature type="compositionally biased region" description="Polar residues" evidence="1">
    <location>
        <begin position="1"/>
        <end position="14"/>
    </location>
</feature>
<dbReference type="Gene3D" id="1.10.260.40">
    <property type="entry name" value="lambda repressor-like DNA-binding domains"/>
    <property type="match status" value="1"/>
</dbReference>
<dbReference type="CDD" id="cd00093">
    <property type="entry name" value="HTH_XRE"/>
    <property type="match status" value="1"/>
</dbReference>
<dbReference type="Proteomes" id="UP000248598">
    <property type="component" value="Chromosome 1"/>
</dbReference>
<reference evidence="4 5" key="1">
    <citation type="submission" date="2018-06" db="EMBL/GenBank/DDBJ databases">
        <authorList>
            <consortium name="Pathogen Informatics"/>
            <person name="Doyle S."/>
        </authorList>
    </citation>
    <scope>NUCLEOTIDE SEQUENCE [LARGE SCALE GENOMIC DNA]</scope>
    <source>
        <strain evidence="4 5">NCTC10529</strain>
    </source>
</reference>
<dbReference type="InterPro" id="IPR050400">
    <property type="entry name" value="Bact_Cytoskel_RodZ"/>
</dbReference>
<keyword evidence="2" id="KW-1133">Transmembrane helix</keyword>
<dbReference type="InterPro" id="IPR001387">
    <property type="entry name" value="Cro/C1-type_HTH"/>
</dbReference>
<proteinExistence type="predicted"/>
<evidence type="ECO:0000313" key="4">
    <source>
        <dbReference type="EMBL" id="SQH25052.1"/>
    </source>
</evidence>